<feature type="region of interest" description="Disordered" evidence="1">
    <location>
        <begin position="1"/>
        <end position="23"/>
    </location>
</feature>
<evidence type="ECO:0000313" key="3">
    <source>
        <dbReference type="Proteomes" id="UP000784294"/>
    </source>
</evidence>
<reference evidence="2" key="1">
    <citation type="submission" date="2018-11" db="EMBL/GenBank/DDBJ databases">
        <authorList>
            <consortium name="Pathogen Informatics"/>
        </authorList>
    </citation>
    <scope>NUCLEOTIDE SEQUENCE</scope>
</reference>
<accession>A0A3S5FFK1</accession>
<name>A0A3S5FFK1_9PLAT</name>
<feature type="compositionally biased region" description="Low complexity" evidence="1">
    <location>
        <begin position="1"/>
        <end position="15"/>
    </location>
</feature>
<evidence type="ECO:0000256" key="1">
    <source>
        <dbReference type="SAM" id="MobiDB-lite"/>
    </source>
</evidence>
<gene>
    <name evidence="2" type="ORF">PXEA_LOCUS25757</name>
</gene>
<dbReference type="AlphaFoldDB" id="A0A3S5FFK1"/>
<protein>
    <submittedName>
        <fullName evidence="2">Uncharacterized protein</fullName>
    </submittedName>
</protein>
<keyword evidence="3" id="KW-1185">Reference proteome</keyword>
<comment type="caution">
    <text evidence="2">The sequence shown here is derived from an EMBL/GenBank/DDBJ whole genome shotgun (WGS) entry which is preliminary data.</text>
</comment>
<proteinExistence type="predicted"/>
<dbReference type="Proteomes" id="UP000784294">
    <property type="component" value="Unassembled WGS sequence"/>
</dbReference>
<organism evidence="2 3">
    <name type="scientific">Protopolystoma xenopodis</name>
    <dbReference type="NCBI Taxonomy" id="117903"/>
    <lineage>
        <taxon>Eukaryota</taxon>
        <taxon>Metazoa</taxon>
        <taxon>Spiralia</taxon>
        <taxon>Lophotrochozoa</taxon>
        <taxon>Platyhelminthes</taxon>
        <taxon>Monogenea</taxon>
        <taxon>Polyopisthocotylea</taxon>
        <taxon>Polystomatidea</taxon>
        <taxon>Polystomatidae</taxon>
        <taxon>Protopolystoma</taxon>
    </lineage>
</organism>
<sequence>MSNSQSSSGQQNHRSSQQKESSEKPLFRIDLIARQLASVWQSICALEAASSTRARTVHLNSGPERTSPSLSGRWSEVSSTCSTASSSSSGFRLQVSNGFHDVAVTSGARDCAVIGRLSPATVGHLEPPGSGLTSSIEMRSAGAEIRTLPIFKGKGNSIASSSENGSYRSNYDTSKHILLDSIISVNLLTAYGVT</sequence>
<evidence type="ECO:0000313" key="2">
    <source>
        <dbReference type="EMBL" id="VEL32317.1"/>
    </source>
</evidence>
<dbReference type="EMBL" id="CAAALY010132954">
    <property type="protein sequence ID" value="VEL32317.1"/>
    <property type="molecule type" value="Genomic_DNA"/>
</dbReference>